<protein>
    <submittedName>
        <fullName evidence="1">Uncharacterized protein</fullName>
    </submittedName>
</protein>
<sequence length="118" mass="13416">QEPLHLLHPTSSSTFFPPTRSSSPFFSPTRSSSPFYQMFSVFFLMFERHNLIHSRSFLHLMLSFVRSNFKSLGLFKSAQIPCLFDVFIASAALISFYSSGIAVEGDKKVHCVALNRFL</sequence>
<dbReference type="Proteomes" id="UP001627284">
    <property type="component" value="Unassembled WGS sequence"/>
</dbReference>
<dbReference type="AlphaFoldDB" id="A0ABD2SJU5"/>
<comment type="caution">
    <text evidence="1">The sequence shown here is derived from an EMBL/GenBank/DDBJ whole genome shotgun (WGS) entry which is preliminary data.</text>
</comment>
<name>A0ABD2SJU5_9SOLN</name>
<evidence type="ECO:0000313" key="2">
    <source>
        <dbReference type="Proteomes" id="UP001627284"/>
    </source>
</evidence>
<gene>
    <name evidence="1" type="ORF">AABB24_023537</name>
</gene>
<organism evidence="1 2">
    <name type="scientific">Solanum stoloniferum</name>
    <dbReference type="NCBI Taxonomy" id="62892"/>
    <lineage>
        <taxon>Eukaryota</taxon>
        <taxon>Viridiplantae</taxon>
        <taxon>Streptophyta</taxon>
        <taxon>Embryophyta</taxon>
        <taxon>Tracheophyta</taxon>
        <taxon>Spermatophyta</taxon>
        <taxon>Magnoliopsida</taxon>
        <taxon>eudicotyledons</taxon>
        <taxon>Gunneridae</taxon>
        <taxon>Pentapetalae</taxon>
        <taxon>asterids</taxon>
        <taxon>lamiids</taxon>
        <taxon>Solanales</taxon>
        <taxon>Solanaceae</taxon>
        <taxon>Solanoideae</taxon>
        <taxon>Solaneae</taxon>
        <taxon>Solanum</taxon>
    </lineage>
</organism>
<keyword evidence="2" id="KW-1185">Reference proteome</keyword>
<dbReference type="EMBL" id="JBJKTR010000014">
    <property type="protein sequence ID" value="KAL3344148.1"/>
    <property type="molecule type" value="Genomic_DNA"/>
</dbReference>
<accession>A0ABD2SJU5</accession>
<feature type="non-terminal residue" evidence="1">
    <location>
        <position position="1"/>
    </location>
</feature>
<evidence type="ECO:0000313" key="1">
    <source>
        <dbReference type="EMBL" id="KAL3344148.1"/>
    </source>
</evidence>
<proteinExistence type="predicted"/>
<reference evidence="1 2" key="1">
    <citation type="submission" date="2024-05" db="EMBL/GenBank/DDBJ databases">
        <title>De novo assembly of an allotetraploid wild potato.</title>
        <authorList>
            <person name="Hosaka A.J."/>
        </authorList>
    </citation>
    <scope>NUCLEOTIDE SEQUENCE [LARGE SCALE GENOMIC DNA]</scope>
    <source>
        <tissue evidence="1">Young leaves</tissue>
    </source>
</reference>